<dbReference type="PANTHER" id="PTHR43845:SF1">
    <property type="entry name" value="BLR5969 PROTEIN"/>
    <property type="match status" value="1"/>
</dbReference>
<dbReference type="EMBL" id="JBEPSB010000001">
    <property type="protein sequence ID" value="MET4559407.1"/>
    <property type="molecule type" value="Genomic_DNA"/>
</dbReference>
<dbReference type="SUPFAM" id="SSF56801">
    <property type="entry name" value="Acetyl-CoA synthetase-like"/>
    <property type="match status" value="1"/>
</dbReference>
<protein>
    <submittedName>
        <fullName evidence="2">Long-chain-fatty-acid---luciferin-component ligase</fullName>
        <ecNumber evidence="2">6.2.1.19</ecNumber>
    </submittedName>
</protein>
<keyword evidence="2" id="KW-0436">Ligase</keyword>
<dbReference type="Pfam" id="PF04443">
    <property type="entry name" value="LuxE"/>
    <property type="match status" value="1"/>
</dbReference>
<keyword evidence="3" id="KW-1185">Reference proteome</keyword>
<gene>
    <name evidence="2" type="ORF">ABIA69_000550</name>
</gene>
<feature type="domain" description="Acyl-protein synthetase LuxE" evidence="1">
    <location>
        <begin position="30"/>
        <end position="379"/>
    </location>
</feature>
<accession>A0ABV2PEM6</accession>
<organism evidence="2 3">
    <name type="scientific">Lysinibacillus parviboronicapiens</name>
    <dbReference type="NCBI Taxonomy" id="436516"/>
    <lineage>
        <taxon>Bacteria</taxon>
        <taxon>Bacillati</taxon>
        <taxon>Bacillota</taxon>
        <taxon>Bacilli</taxon>
        <taxon>Bacillales</taxon>
        <taxon>Bacillaceae</taxon>
        <taxon>Lysinibacillus</taxon>
    </lineage>
</organism>
<dbReference type="Proteomes" id="UP001549363">
    <property type="component" value="Unassembled WGS sequence"/>
</dbReference>
<evidence type="ECO:0000313" key="3">
    <source>
        <dbReference type="Proteomes" id="UP001549363"/>
    </source>
</evidence>
<evidence type="ECO:0000259" key="1">
    <source>
        <dbReference type="Pfam" id="PF04443"/>
    </source>
</evidence>
<name>A0ABV2PEM6_9BACI</name>
<proteinExistence type="predicted"/>
<dbReference type="EC" id="6.2.1.19" evidence="2"/>
<dbReference type="Gene3D" id="3.40.50.12780">
    <property type="entry name" value="N-terminal domain of ligase-like"/>
    <property type="match status" value="1"/>
</dbReference>
<dbReference type="InterPro" id="IPR007534">
    <property type="entry name" value="LuxE"/>
</dbReference>
<dbReference type="InterPro" id="IPR042099">
    <property type="entry name" value="ANL_N_sf"/>
</dbReference>
<evidence type="ECO:0000313" key="2">
    <source>
        <dbReference type="EMBL" id="MET4559407.1"/>
    </source>
</evidence>
<comment type="caution">
    <text evidence="2">The sequence shown here is derived from an EMBL/GenBank/DDBJ whole genome shotgun (WGS) entry which is preliminary data.</text>
</comment>
<reference evidence="2 3" key="1">
    <citation type="submission" date="2024-06" db="EMBL/GenBank/DDBJ databases">
        <title>Sorghum-associated microbial communities from plants grown in Nebraska, USA.</title>
        <authorList>
            <person name="Schachtman D."/>
        </authorList>
    </citation>
    <scope>NUCLEOTIDE SEQUENCE [LARGE SCALE GENOMIC DNA]</scope>
    <source>
        <strain evidence="2 3">736</strain>
    </source>
</reference>
<sequence>MVSMQTAMENLKELGFNPVTTAIGATQQLFHWDEAKVNELKGYLIAQNFQHHYENNKFYRMLCEDSGVTPADIQSLDDLHKIPLIPVTSFKRPDSHLLLSTSLENIEFEMRSTGTSGIPSISRRDAETLNNCVFSIYAMYREMFAFSRGAGLFLFPSPEEMPEMGMVKVLNMLSGLFDATRCLVKRASFKPKEAIETLEKWQNIHTRHIIGPPFLIYKLVNYLKTNNIHLKLDNKTMIINLGGWKRFSGMEIPREQYNKECAEYLGIPEENIRDMYGLVESNILAIECEKQSKHVPPWVHFSLRNPKNLAEEVPQGKRGVLAIFDPTSLSYPGFIQTEDLVYLKKENTCECGRNGQKVVYLSRVAGAEIGCCAINLEKHMDAAEEKSQMTEV</sequence>
<dbReference type="GO" id="GO:0047474">
    <property type="term" value="F:long-chain fatty acid--protein ligase activity"/>
    <property type="evidence" value="ECO:0007669"/>
    <property type="project" value="UniProtKB-EC"/>
</dbReference>
<dbReference type="PANTHER" id="PTHR43845">
    <property type="entry name" value="BLR5969 PROTEIN"/>
    <property type="match status" value="1"/>
</dbReference>